<evidence type="ECO:0000256" key="2">
    <source>
        <dbReference type="SAM" id="Phobius"/>
    </source>
</evidence>
<dbReference type="EMBL" id="JAHJDP010000065">
    <property type="protein sequence ID" value="MBU2691475.1"/>
    <property type="molecule type" value="Genomic_DNA"/>
</dbReference>
<sequence length="135" mass="15849">MTEQNHRGLPKEVRQFGYLVGGVLILLSGLSWWRDGKIPWPFLMAPGVLLMLMTLLKLAVMKPIYKYWMKFAHVLGWVMTRVILSVFYYIAVTPIGLIMRLTGHDPLKKKAVPQESYWERRDPEPTDPNQYRKQF</sequence>
<evidence type="ECO:0000313" key="4">
    <source>
        <dbReference type="Proteomes" id="UP000777784"/>
    </source>
</evidence>
<keyword evidence="2" id="KW-1133">Transmembrane helix</keyword>
<name>A0A948RUY0_UNCEI</name>
<dbReference type="Proteomes" id="UP000777784">
    <property type="component" value="Unassembled WGS sequence"/>
</dbReference>
<dbReference type="InterPro" id="IPR045781">
    <property type="entry name" value="SxtJ"/>
</dbReference>
<keyword evidence="2" id="KW-0472">Membrane</keyword>
<evidence type="ECO:0000313" key="3">
    <source>
        <dbReference type="EMBL" id="MBU2691475.1"/>
    </source>
</evidence>
<evidence type="ECO:0008006" key="5">
    <source>
        <dbReference type="Google" id="ProtNLM"/>
    </source>
</evidence>
<accession>A0A948RUY0</accession>
<evidence type="ECO:0000256" key="1">
    <source>
        <dbReference type="SAM" id="MobiDB-lite"/>
    </source>
</evidence>
<gene>
    <name evidence="3" type="ORF">KJ970_11160</name>
</gene>
<comment type="caution">
    <text evidence="3">The sequence shown here is derived from an EMBL/GenBank/DDBJ whole genome shotgun (WGS) entry which is preliminary data.</text>
</comment>
<dbReference type="Pfam" id="PF19588">
    <property type="entry name" value="SxtJ"/>
    <property type="match status" value="1"/>
</dbReference>
<reference evidence="3" key="1">
    <citation type="submission" date="2021-05" db="EMBL/GenBank/DDBJ databases">
        <title>Energy efficiency and biological interactions define the core microbiome of deep oligotrophic groundwater.</title>
        <authorList>
            <person name="Mehrshad M."/>
            <person name="Lopez-Fernandez M."/>
            <person name="Bell E."/>
            <person name="Bernier-Latmani R."/>
            <person name="Bertilsson S."/>
            <person name="Dopson M."/>
        </authorList>
    </citation>
    <scope>NUCLEOTIDE SEQUENCE</scope>
    <source>
        <strain evidence="3">Modern_marine.mb.64</strain>
    </source>
</reference>
<organism evidence="3 4">
    <name type="scientific">Eiseniibacteriota bacterium</name>
    <dbReference type="NCBI Taxonomy" id="2212470"/>
    <lineage>
        <taxon>Bacteria</taxon>
        <taxon>Candidatus Eiseniibacteriota</taxon>
    </lineage>
</organism>
<feature type="region of interest" description="Disordered" evidence="1">
    <location>
        <begin position="113"/>
        <end position="135"/>
    </location>
</feature>
<dbReference type="AlphaFoldDB" id="A0A948RUY0"/>
<proteinExistence type="predicted"/>
<keyword evidence="2" id="KW-0812">Transmembrane</keyword>
<protein>
    <recommendedName>
        <fullName evidence="5">SxtJ</fullName>
    </recommendedName>
</protein>
<feature type="transmembrane region" description="Helical" evidence="2">
    <location>
        <begin position="16"/>
        <end position="34"/>
    </location>
</feature>
<feature type="transmembrane region" description="Helical" evidence="2">
    <location>
        <begin position="40"/>
        <end position="59"/>
    </location>
</feature>